<feature type="domain" description="C17orf113 probable zinc finger" evidence="1">
    <location>
        <begin position="4"/>
        <end position="51"/>
    </location>
</feature>
<proteinExistence type="predicted"/>
<dbReference type="AlphaFoldDB" id="A0ABD0KWE5"/>
<evidence type="ECO:0000313" key="3">
    <source>
        <dbReference type="Proteomes" id="UP001519460"/>
    </source>
</evidence>
<accession>A0ABD0KWE5</accession>
<name>A0ABD0KWE5_9CAEN</name>
<keyword evidence="3" id="KW-1185">Reference proteome</keyword>
<gene>
    <name evidence="2" type="ORF">BaRGS_00017089</name>
</gene>
<dbReference type="Proteomes" id="UP001519460">
    <property type="component" value="Unassembled WGS sequence"/>
</dbReference>
<reference evidence="2 3" key="1">
    <citation type="journal article" date="2023" name="Sci. Data">
        <title>Genome assembly of the Korean intertidal mud-creeper Batillaria attramentaria.</title>
        <authorList>
            <person name="Patra A.K."/>
            <person name="Ho P.T."/>
            <person name="Jun S."/>
            <person name="Lee S.J."/>
            <person name="Kim Y."/>
            <person name="Won Y.J."/>
        </authorList>
    </citation>
    <scope>NUCLEOTIDE SEQUENCE [LARGE SCALE GENOMIC DNA]</scope>
    <source>
        <strain evidence="2">Wonlab-2016</strain>
    </source>
</reference>
<comment type="caution">
    <text evidence="2">The sequence shown here is derived from an EMBL/GenBank/DDBJ whole genome shotgun (WGS) entry which is preliminary data.</text>
</comment>
<evidence type="ECO:0000313" key="2">
    <source>
        <dbReference type="EMBL" id="KAK7491636.1"/>
    </source>
</evidence>
<sequence>MYDNGAMFCTICLDGKVSKNSFTAGCKNFRKSAITDRALTADHQLALKVPQHQQVCEEIVMTKQERGITTTVRTAHIHVAEVQSTILYNTAQHGKDSLNLHSTW</sequence>
<organism evidence="2 3">
    <name type="scientific">Batillaria attramentaria</name>
    <dbReference type="NCBI Taxonomy" id="370345"/>
    <lineage>
        <taxon>Eukaryota</taxon>
        <taxon>Metazoa</taxon>
        <taxon>Spiralia</taxon>
        <taxon>Lophotrochozoa</taxon>
        <taxon>Mollusca</taxon>
        <taxon>Gastropoda</taxon>
        <taxon>Caenogastropoda</taxon>
        <taxon>Sorbeoconcha</taxon>
        <taxon>Cerithioidea</taxon>
        <taxon>Batillariidae</taxon>
        <taxon>Batillaria</taxon>
    </lineage>
</organism>
<evidence type="ECO:0000259" key="1">
    <source>
        <dbReference type="Pfam" id="PF25431"/>
    </source>
</evidence>
<protein>
    <recommendedName>
        <fullName evidence="1">C17orf113 probable zinc finger domain-containing protein</fullName>
    </recommendedName>
</protein>
<dbReference type="EMBL" id="JACVVK020000112">
    <property type="protein sequence ID" value="KAK7491636.1"/>
    <property type="molecule type" value="Genomic_DNA"/>
</dbReference>
<dbReference type="Pfam" id="PF25431">
    <property type="entry name" value="zf-C17orf113"/>
    <property type="match status" value="1"/>
</dbReference>
<dbReference type="InterPro" id="IPR057456">
    <property type="entry name" value="Znf_C17orf113"/>
</dbReference>